<protein>
    <submittedName>
        <fullName evidence="2">FOG: TPR repeat</fullName>
    </submittedName>
</protein>
<evidence type="ECO:0000256" key="1">
    <source>
        <dbReference type="SAM" id="MobiDB-lite"/>
    </source>
</evidence>
<dbReference type="Proteomes" id="UP000031847">
    <property type="component" value="Unassembled WGS sequence"/>
</dbReference>
<feature type="compositionally biased region" description="Basic and acidic residues" evidence="1">
    <location>
        <begin position="10"/>
        <end position="20"/>
    </location>
</feature>
<dbReference type="RefSeq" id="WP_023188831.1">
    <property type="nucleotide sequence ID" value="NZ_BAABQR010000001.1"/>
</dbReference>
<dbReference type="EMBL" id="BBSI01000017">
    <property type="protein sequence ID" value="GAM79843.1"/>
    <property type="molecule type" value="Genomic_DNA"/>
</dbReference>
<accession>A0A0B8QY44</accession>
<evidence type="ECO:0000313" key="2">
    <source>
        <dbReference type="EMBL" id="GAM79843.1"/>
    </source>
</evidence>
<reference evidence="2 3" key="1">
    <citation type="submission" date="2015-01" db="EMBL/GenBank/DDBJ databases">
        <title>Lactococcus lactis subsp.lactis JCM 5805 whole genome shotgun sequence.</title>
        <authorList>
            <person name="Fujii T."/>
            <person name="Tomita Y."/>
            <person name="Ikushima S."/>
            <person name="Fujiwara D."/>
        </authorList>
    </citation>
    <scope>NUCLEOTIDE SEQUENCE [LARGE SCALE GENOMIC DNA]</scope>
    <source>
        <strain evidence="2 3">JCM 5805</strain>
    </source>
</reference>
<comment type="caution">
    <text evidence="2">The sequence shown here is derived from an EMBL/GenBank/DDBJ whole genome shotgun (WGS) entry which is preliminary data.</text>
</comment>
<sequence length="120" mass="13549">MKNNNMELAQDSKTDDQQKPKHFKIETTVMKLVVDSYLHGAQTCEVQKGKILGVSIHQGACDSIHLFINDDHKVTVEISQGISRISLMQKKNIEDIDYILPFMKCLGVSEGQVLKNYSII</sequence>
<dbReference type="PATRIC" id="fig|1360.96.peg.2473"/>
<dbReference type="AlphaFoldDB" id="A0A0B8QY44"/>
<name>A0A0B8QY44_LACLL</name>
<feature type="region of interest" description="Disordered" evidence="1">
    <location>
        <begin position="1"/>
        <end position="20"/>
    </location>
</feature>
<organism evidence="2 3">
    <name type="scientific">Lactococcus lactis subsp. lactis</name>
    <name type="common">Streptococcus lactis</name>
    <dbReference type="NCBI Taxonomy" id="1360"/>
    <lineage>
        <taxon>Bacteria</taxon>
        <taxon>Bacillati</taxon>
        <taxon>Bacillota</taxon>
        <taxon>Bacilli</taxon>
        <taxon>Lactobacillales</taxon>
        <taxon>Streptococcaceae</taxon>
        <taxon>Lactococcus</taxon>
    </lineage>
</organism>
<proteinExistence type="predicted"/>
<evidence type="ECO:0000313" key="3">
    <source>
        <dbReference type="Proteomes" id="UP000031847"/>
    </source>
</evidence>
<gene>
    <name evidence="2" type="ORF">JCM5805K_0951</name>
</gene>